<dbReference type="SUPFAM" id="SSF56672">
    <property type="entry name" value="DNA/RNA polymerases"/>
    <property type="match status" value="1"/>
</dbReference>
<dbReference type="Pfam" id="PF07727">
    <property type="entry name" value="RVT_2"/>
    <property type="match status" value="1"/>
</dbReference>
<dbReference type="InterPro" id="IPR043502">
    <property type="entry name" value="DNA/RNA_pol_sf"/>
</dbReference>
<comment type="caution">
    <text evidence="2">The sequence shown here is derived from an EMBL/GenBank/DDBJ whole genome shotgun (WGS) entry which is preliminary data.</text>
</comment>
<reference evidence="2" key="1">
    <citation type="submission" date="2020-01" db="EMBL/GenBank/DDBJ databases">
        <authorList>
            <person name="Mishra B."/>
        </authorList>
    </citation>
    <scope>NUCLEOTIDE SEQUENCE [LARGE SCALE GENOMIC DNA]</scope>
</reference>
<dbReference type="AlphaFoldDB" id="A0A6D2JY91"/>
<evidence type="ECO:0000259" key="1">
    <source>
        <dbReference type="Pfam" id="PF07727"/>
    </source>
</evidence>
<evidence type="ECO:0000313" key="2">
    <source>
        <dbReference type="EMBL" id="CAA7044894.1"/>
    </source>
</evidence>
<name>A0A6D2JY91_9BRAS</name>
<dbReference type="OrthoDB" id="414945at2759"/>
<feature type="domain" description="Reverse transcriptase Ty1/copia-type" evidence="1">
    <location>
        <begin position="15"/>
        <end position="76"/>
    </location>
</feature>
<sequence length="385" mass="43038">MEVNRTWTIESLPPGITQQEGVDFTDTFSPVAKLVSVKLLLGLAAIKGWSLTQMNVFNAFLHSDLDEEIYMSLPQVLECAGFIQSQADNTFFVKQTGNKFTAILNFSRNLGLPEEYALNLLSDTGLMACKPCSVPMDPVVKLSKESGVPLDDPTPYRALVGLLLYLTITRPDITFAVHCLSQFMHTPTDVHLTAAHRILRYVKNDPGQGLFYSAKSDLCLNAFSDSDYSTCPDTRRSITGYWVYLGSSLIMWKSKKHDIVSRSSTKAEYRSMAHTTCELLWLHQLLTDLKITVTAKAELFCDSKSAIYIATNPVFHERTKHIEVDCHTIRDQVKNGFLTLMHVGTTNQHADILTEPLQPGPFHSLLIRMSISSLFSPSRCPIPQA</sequence>
<dbReference type="PANTHER" id="PTHR11439">
    <property type="entry name" value="GAG-POL-RELATED RETROTRANSPOSON"/>
    <property type="match status" value="1"/>
</dbReference>
<dbReference type="CDD" id="cd09272">
    <property type="entry name" value="RNase_HI_RT_Ty1"/>
    <property type="match status" value="1"/>
</dbReference>
<protein>
    <recommendedName>
        <fullName evidence="1">Reverse transcriptase Ty1/copia-type domain-containing protein</fullName>
    </recommendedName>
</protein>
<dbReference type="PANTHER" id="PTHR11439:SF494">
    <property type="entry name" value="CYSTEINE-RICH RLK (RECEPTOR-LIKE PROTEIN KINASE) 8"/>
    <property type="match status" value="1"/>
</dbReference>
<evidence type="ECO:0000313" key="3">
    <source>
        <dbReference type="Proteomes" id="UP000467841"/>
    </source>
</evidence>
<dbReference type="Proteomes" id="UP000467841">
    <property type="component" value="Unassembled WGS sequence"/>
</dbReference>
<accession>A0A6D2JY91</accession>
<keyword evidence="3" id="KW-1185">Reference proteome</keyword>
<organism evidence="2 3">
    <name type="scientific">Microthlaspi erraticum</name>
    <dbReference type="NCBI Taxonomy" id="1685480"/>
    <lineage>
        <taxon>Eukaryota</taxon>
        <taxon>Viridiplantae</taxon>
        <taxon>Streptophyta</taxon>
        <taxon>Embryophyta</taxon>
        <taxon>Tracheophyta</taxon>
        <taxon>Spermatophyta</taxon>
        <taxon>Magnoliopsida</taxon>
        <taxon>eudicotyledons</taxon>
        <taxon>Gunneridae</taxon>
        <taxon>Pentapetalae</taxon>
        <taxon>rosids</taxon>
        <taxon>malvids</taxon>
        <taxon>Brassicales</taxon>
        <taxon>Brassicaceae</taxon>
        <taxon>Coluteocarpeae</taxon>
        <taxon>Microthlaspi</taxon>
    </lineage>
</organism>
<dbReference type="EMBL" id="CACVBM020001308">
    <property type="protein sequence ID" value="CAA7044894.1"/>
    <property type="molecule type" value="Genomic_DNA"/>
</dbReference>
<gene>
    <name evidence="2" type="ORF">MERR_LOCUS32129</name>
</gene>
<proteinExistence type="predicted"/>
<dbReference type="InterPro" id="IPR013103">
    <property type="entry name" value="RVT_2"/>
</dbReference>